<protein>
    <submittedName>
        <fullName evidence="1">Uncharacterized protein</fullName>
    </submittedName>
</protein>
<keyword evidence="2" id="KW-1185">Reference proteome</keyword>
<evidence type="ECO:0000313" key="2">
    <source>
        <dbReference type="Proteomes" id="UP000015381"/>
    </source>
</evidence>
<dbReference type="AlphaFoldDB" id="S6D1Z0"/>
<dbReference type="HOGENOM" id="CLU_2597613_0_0_2"/>
<evidence type="ECO:0000313" key="1">
    <source>
        <dbReference type="EMBL" id="CCQ34498.1"/>
    </source>
</evidence>
<accession>S6D1Z0</accession>
<name>S6D1Z0_9EURY</name>
<dbReference type="EMBL" id="HF571520">
    <property type="protein sequence ID" value="CCQ34498.1"/>
    <property type="molecule type" value="Genomic_DNA"/>
</dbReference>
<dbReference type="KEGG" id="hti:HTIA_2390"/>
<proteinExistence type="predicted"/>
<organism evidence="1 2">
    <name type="scientific">Halorhabdus tiamatea SARL4B</name>
    <dbReference type="NCBI Taxonomy" id="1033806"/>
    <lineage>
        <taxon>Archaea</taxon>
        <taxon>Methanobacteriati</taxon>
        <taxon>Methanobacteriota</taxon>
        <taxon>Stenosarchaea group</taxon>
        <taxon>Halobacteria</taxon>
        <taxon>Halobacteriales</taxon>
        <taxon>Haloarculaceae</taxon>
        <taxon>Halorhabdus</taxon>
    </lineage>
</organism>
<dbReference type="Proteomes" id="UP000015381">
    <property type="component" value="Chromosome I"/>
</dbReference>
<sequence>MHLLDEREERIESVHLGTLDERLPVSVSSSSIPAYVIVYSPDFWQQNNFAVEYFEYKDWKGVSYDLQWASNRSELPAQP</sequence>
<reference evidence="1 2" key="1">
    <citation type="journal article" date="2014" name="Environ. Microbiol.">
        <title>Halorhabdus tiamatea: proteogenomics and glycosidase activity measurements identify the first cultivated euryarchaeon from a deep-sea anoxic brine lake as potential polysaccharide degrader.</title>
        <authorList>
            <person name="Werner J."/>
            <person name="Ferrer M."/>
            <person name="Michel G."/>
            <person name="Mann A.J."/>
            <person name="Huang S."/>
            <person name="Juarez S."/>
            <person name="Ciordia S."/>
            <person name="Albar J.P."/>
            <person name="Alcaide M."/>
            <person name="La Cono V."/>
            <person name="Yakimov M.M."/>
            <person name="Antunes A."/>
            <person name="Taborda M."/>
            <person name="Da Costa M.S."/>
            <person name="Amann R.I."/>
            <person name="Gloeckner F.O."/>
            <person name="Golyshina O.V."/>
            <person name="Golyshin P.N."/>
            <person name="Teeling H."/>
        </authorList>
    </citation>
    <scope>NUCLEOTIDE SEQUENCE [LARGE SCALE GENOMIC DNA]</scope>
    <source>
        <strain evidence="2">SARL4B</strain>
    </source>
</reference>
<gene>
    <name evidence="1" type="ORF">HTIA_2390</name>
</gene>